<organism evidence="2 3">
    <name type="scientific">Phytophthora fragariae</name>
    <dbReference type="NCBI Taxonomy" id="53985"/>
    <lineage>
        <taxon>Eukaryota</taxon>
        <taxon>Sar</taxon>
        <taxon>Stramenopiles</taxon>
        <taxon>Oomycota</taxon>
        <taxon>Peronosporomycetes</taxon>
        <taxon>Peronosporales</taxon>
        <taxon>Peronosporaceae</taxon>
        <taxon>Phytophthora</taxon>
    </lineage>
</organism>
<reference evidence="2 3" key="1">
    <citation type="submission" date="2018-09" db="EMBL/GenBank/DDBJ databases">
        <title>Genomic investigation of the strawberry pathogen Phytophthora fragariae indicates pathogenicity is determined by transcriptional variation in three key races.</title>
        <authorList>
            <person name="Adams T.M."/>
            <person name="Armitage A.D."/>
            <person name="Sobczyk M.K."/>
            <person name="Bates H.J."/>
            <person name="Dunwell J.M."/>
            <person name="Nellist C.F."/>
            <person name="Harrison R.J."/>
        </authorList>
    </citation>
    <scope>NUCLEOTIDE SEQUENCE [LARGE SCALE GENOMIC DNA]</scope>
    <source>
        <strain evidence="2 3">ONT-3</strain>
    </source>
</reference>
<dbReference type="InterPro" id="IPR036397">
    <property type="entry name" value="RNaseH_sf"/>
</dbReference>
<evidence type="ECO:0000313" key="3">
    <source>
        <dbReference type="Proteomes" id="UP000488956"/>
    </source>
</evidence>
<dbReference type="SUPFAM" id="SSF53098">
    <property type="entry name" value="Ribonuclease H-like"/>
    <property type="match status" value="1"/>
</dbReference>
<sequence length="167" mass="18423">MQSTGFHGRLGRWTALPSPWTLEIVKCTKGEDEILGTLGATITPRAKVDETLIKIAPQNQPQQVIVMPPPTVEPEEKLLVVSFDGSARVKRGGGAYSAIVWQLPQWKVVFAASEYMAELTVNEAEYRGMMLCLDLVAPLDRGRLIIYGDSNLVIRQMRGEIECKAPG</sequence>
<proteinExistence type="predicted"/>
<comment type="caution">
    <text evidence="2">The sequence shown here is derived from an EMBL/GenBank/DDBJ whole genome shotgun (WGS) entry which is preliminary data.</text>
</comment>
<name>A0A6G0JEX8_9STRA</name>
<evidence type="ECO:0000259" key="1">
    <source>
        <dbReference type="Pfam" id="PF13456"/>
    </source>
</evidence>
<gene>
    <name evidence="2" type="ORF">PF010_g32526</name>
</gene>
<protein>
    <recommendedName>
        <fullName evidence="1">RNase H type-1 domain-containing protein</fullName>
    </recommendedName>
</protein>
<dbReference type="Proteomes" id="UP000488956">
    <property type="component" value="Unassembled WGS sequence"/>
</dbReference>
<feature type="domain" description="RNase H type-1" evidence="1">
    <location>
        <begin position="83"/>
        <end position="161"/>
    </location>
</feature>
<dbReference type="GO" id="GO:0003676">
    <property type="term" value="F:nucleic acid binding"/>
    <property type="evidence" value="ECO:0007669"/>
    <property type="project" value="InterPro"/>
</dbReference>
<dbReference type="AlphaFoldDB" id="A0A6G0JEX8"/>
<dbReference type="InterPro" id="IPR012337">
    <property type="entry name" value="RNaseH-like_sf"/>
</dbReference>
<dbReference type="Pfam" id="PF13456">
    <property type="entry name" value="RVT_3"/>
    <property type="match status" value="1"/>
</dbReference>
<dbReference type="Gene3D" id="3.30.420.10">
    <property type="entry name" value="Ribonuclease H-like superfamily/Ribonuclease H"/>
    <property type="match status" value="1"/>
</dbReference>
<accession>A0A6G0JEX8</accession>
<evidence type="ECO:0000313" key="2">
    <source>
        <dbReference type="EMBL" id="KAE9054462.1"/>
    </source>
</evidence>
<dbReference type="EMBL" id="QXFX01009639">
    <property type="protein sequence ID" value="KAE9054462.1"/>
    <property type="molecule type" value="Genomic_DNA"/>
</dbReference>
<dbReference type="GO" id="GO:0004523">
    <property type="term" value="F:RNA-DNA hybrid ribonuclease activity"/>
    <property type="evidence" value="ECO:0007669"/>
    <property type="project" value="InterPro"/>
</dbReference>
<dbReference type="InterPro" id="IPR002156">
    <property type="entry name" value="RNaseH_domain"/>
</dbReference>